<dbReference type="AlphaFoldDB" id="A0A6C0DA97"/>
<organism evidence="1">
    <name type="scientific">viral metagenome</name>
    <dbReference type="NCBI Taxonomy" id="1070528"/>
    <lineage>
        <taxon>unclassified sequences</taxon>
        <taxon>metagenomes</taxon>
        <taxon>organismal metagenomes</taxon>
    </lineage>
</organism>
<proteinExistence type="predicted"/>
<reference evidence="1" key="1">
    <citation type="journal article" date="2020" name="Nature">
        <title>Giant virus diversity and host interactions through global metagenomics.</title>
        <authorList>
            <person name="Schulz F."/>
            <person name="Roux S."/>
            <person name="Paez-Espino D."/>
            <person name="Jungbluth S."/>
            <person name="Walsh D.A."/>
            <person name="Denef V.J."/>
            <person name="McMahon K.D."/>
            <person name="Konstantinidis K.T."/>
            <person name="Eloe-Fadrosh E.A."/>
            <person name="Kyrpides N.C."/>
            <person name="Woyke T."/>
        </authorList>
    </citation>
    <scope>NUCLEOTIDE SEQUENCE</scope>
    <source>
        <strain evidence="1">GVMAG-M-3300023174-134</strain>
    </source>
</reference>
<evidence type="ECO:0000313" key="1">
    <source>
        <dbReference type="EMBL" id="QHT13778.1"/>
    </source>
</evidence>
<accession>A0A6C0DA97</accession>
<dbReference type="Pfam" id="PF09612">
    <property type="entry name" value="HtrL_YibB"/>
    <property type="match status" value="1"/>
</dbReference>
<dbReference type="InterPro" id="IPR011735">
    <property type="entry name" value="WlaTC/HtrL_glycosyltransf"/>
</dbReference>
<name>A0A6C0DA97_9ZZZZ</name>
<dbReference type="EMBL" id="MN739577">
    <property type="protein sequence ID" value="QHT13778.1"/>
    <property type="molecule type" value="Genomic_DNA"/>
</dbReference>
<sequence length="567" mass="67143">MSMITFVTAFFNIYKHPSNSDIINNRFDRFKEIAITGIQLCVYTEPDFIETFNELIKEFPNIKLMKPINLKNSNIATICSAIDYSLPNTRNQEKDNDDFMIFINTKYELLENTISINPWNSNYFAWIDFSLSYIFKNLKESQDQLVFISRLNLTKKFFTIGGWEKTKTPLDNLNNENVVWRFCGGFLLGDTESVKEFTNLSKQYLFVFMNLYKKLTWEVNFWAWLETFIDWKPIWFHTMFNDGIIKIPVQLYCRKLNNSIKTIYNYPTDDKFIPSSASHIYYKGHHFLNTRYINYLIREDGSYYFLNPDSHIITKNFISLLNKNNIPNSYVVMDDNSIDLKETEYPNGSFCNIIGLEDIRLYEYNNKIRFIATNRNYAPINKNRMMIGDYNIETLKYDNCKMIGSPNDSIYEKNWIPIVTNNIENTSNMVEYFIYSWCPMDICKINPETNELVSVKKYYNTITAPNFDRVRGSSVFIDIGEFLLGVVHFSDDNVPRNYYHMLVALNKTTLCPIKYSQPFCFQHIGIEFCIGFWKQDNDYLFWVSKIDRNPCMIKVDMNEIPLCFDFL</sequence>
<protein>
    <submittedName>
        <fullName evidence="1">Uncharacterized protein</fullName>
    </submittedName>
</protein>